<reference evidence="3" key="1">
    <citation type="submission" date="2017-07" db="EMBL/GenBank/DDBJ databases">
        <title>Taro Niue Genome Assembly and Annotation.</title>
        <authorList>
            <person name="Atibalentja N."/>
            <person name="Keating K."/>
            <person name="Fields C.J."/>
        </authorList>
    </citation>
    <scope>NUCLEOTIDE SEQUENCE</scope>
    <source>
        <strain evidence="3">Niue_2</strain>
        <tissue evidence="3">Leaf</tissue>
    </source>
</reference>
<dbReference type="AlphaFoldDB" id="A0A843UHY4"/>
<dbReference type="Pfam" id="PF26138">
    <property type="entry name" value="DUF8040"/>
    <property type="match status" value="1"/>
</dbReference>
<dbReference type="Proteomes" id="UP000652761">
    <property type="component" value="Unassembled WGS sequence"/>
</dbReference>
<keyword evidence="4" id="KW-1185">Reference proteome</keyword>
<comment type="caution">
    <text evidence="3">The sequence shown here is derived from an EMBL/GenBank/DDBJ whole genome shotgun (WGS) entry which is preliminary data.</text>
</comment>
<accession>A0A843UHY4</accession>
<proteinExistence type="predicted"/>
<dbReference type="EMBL" id="NMUH01000594">
    <property type="protein sequence ID" value="MQL81877.1"/>
    <property type="molecule type" value="Genomic_DNA"/>
</dbReference>
<evidence type="ECO:0000313" key="4">
    <source>
        <dbReference type="Proteomes" id="UP000652761"/>
    </source>
</evidence>
<evidence type="ECO:0000259" key="2">
    <source>
        <dbReference type="Pfam" id="PF26138"/>
    </source>
</evidence>
<gene>
    <name evidence="3" type="ORF">Taro_014340</name>
</gene>
<feature type="domain" description="DUF8040" evidence="2">
    <location>
        <begin position="391"/>
        <end position="486"/>
    </location>
</feature>
<name>A0A843UHY4_COLES</name>
<protein>
    <recommendedName>
        <fullName evidence="2">DUF8040 domain-containing protein</fullName>
    </recommendedName>
</protein>
<organism evidence="3 4">
    <name type="scientific">Colocasia esculenta</name>
    <name type="common">Wild taro</name>
    <name type="synonym">Arum esculentum</name>
    <dbReference type="NCBI Taxonomy" id="4460"/>
    <lineage>
        <taxon>Eukaryota</taxon>
        <taxon>Viridiplantae</taxon>
        <taxon>Streptophyta</taxon>
        <taxon>Embryophyta</taxon>
        <taxon>Tracheophyta</taxon>
        <taxon>Spermatophyta</taxon>
        <taxon>Magnoliopsida</taxon>
        <taxon>Liliopsida</taxon>
        <taxon>Araceae</taxon>
        <taxon>Aroideae</taxon>
        <taxon>Colocasieae</taxon>
        <taxon>Colocasia</taxon>
    </lineage>
</organism>
<dbReference type="OrthoDB" id="667091at2759"/>
<evidence type="ECO:0000313" key="3">
    <source>
        <dbReference type="EMBL" id="MQL81877.1"/>
    </source>
</evidence>
<feature type="region of interest" description="Disordered" evidence="1">
    <location>
        <begin position="323"/>
        <end position="346"/>
    </location>
</feature>
<dbReference type="InterPro" id="IPR058353">
    <property type="entry name" value="DUF8040"/>
</dbReference>
<sequence>MDHRLRAMVCMAWGSEIWSGSGFLEQHREGHLAQPQPPPAVLVEHPHVSAHHLAEPAHAGAEHQLLLNVAGPGLPATPPVATYLLPVASSTSPSFHSVDCTQMVAAANSTLRSVDSRTAVSFGLTGRKVSGSPLATSRPSWATFRGQVLLRPARVRPPPLPRMTGRIGLPATSWTAGGPVDLAAAEARAEESKRRVRKRRTGFSIAADRDEQRGLEAVVASTRIFVYRGQVYWKVPRLCHRQCRKPSNVEFKKFLDKPFPYKRELDILCGKAAIGYPGAQFKGFTSLEEGQHAYNGMLRRATSSQVHSQASYAHRELPASPKMRQASYAHHEPTIPSRTGQPPHGPFMDSDALIRHFLCEENALFLAIDEAIADEVLNDYDMQSVPRPMHTSCHTGHIWVHEILAGHEERSYTMFRMHPVTFLKLRDTLVERELIRDSRYVTATEQLGMFLYAMGHGVAMGAMREHFQHSSETISKVIHQVTKAVASL</sequence>
<evidence type="ECO:0000256" key="1">
    <source>
        <dbReference type="SAM" id="MobiDB-lite"/>
    </source>
</evidence>